<comment type="caution">
    <text evidence="5">The sequence shown here is derived from an EMBL/GenBank/DDBJ whole genome shotgun (WGS) entry which is preliminary data.</text>
</comment>
<feature type="domain" description="Spaetzle" evidence="4">
    <location>
        <begin position="132"/>
        <end position="223"/>
    </location>
</feature>
<gene>
    <name evidence="5" type="ORF">ACAOBT_LOCUS21090</name>
</gene>
<keyword evidence="2" id="KW-1015">Disulfide bond</keyword>
<keyword evidence="1" id="KW-0732">Signal</keyword>
<dbReference type="Pfam" id="PF16077">
    <property type="entry name" value="Spaetzle"/>
    <property type="match status" value="1"/>
</dbReference>
<dbReference type="InterPro" id="IPR032104">
    <property type="entry name" value="Spaetzle"/>
</dbReference>
<dbReference type="GO" id="GO:0008083">
    <property type="term" value="F:growth factor activity"/>
    <property type="evidence" value="ECO:0007669"/>
    <property type="project" value="TreeGrafter"/>
</dbReference>
<dbReference type="AlphaFoldDB" id="A0A9P0LK54"/>
<evidence type="ECO:0000256" key="2">
    <source>
        <dbReference type="ARBA" id="ARBA00023157"/>
    </source>
</evidence>
<dbReference type="GO" id="GO:0005615">
    <property type="term" value="C:extracellular space"/>
    <property type="evidence" value="ECO:0007669"/>
    <property type="project" value="UniProtKB-ARBA"/>
</dbReference>
<evidence type="ECO:0000313" key="5">
    <source>
        <dbReference type="EMBL" id="CAH1992781.1"/>
    </source>
</evidence>
<keyword evidence="3" id="KW-0325">Glycoprotein</keyword>
<dbReference type="GO" id="GO:0045087">
    <property type="term" value="P:innate immune response"/>
    <property type="evidence" value="ECO:0007669"/>
    <property type="project" value="TreeGrafter"/>
</dbReference>
<evidence type="ECO:0000256" key="1">
    <source>
        <dbReference type="ARBA" id="ARBA00022729"/>
    </source>
</evidence>
<name>A0A9P0LK54_ACAOB</name>
<evidence type="ECO:0000256" key="3">
    <source>
        <dbReference type="ARBA" id="ARBA00023180"/>
    </source>
</evidence>
<dbReference type="Proteomes" id="UP001152888">
    <property type="component" value="Unassembled WGS sequence"/>
</dbReference>
<dbReference type="GO" id="GO:0005121">
    <property type="term" value="F:Toll binding"/>
    <property type="evidence" value="ECO:0007669"/>
    <property type="project" value="TreeGrafter"/>
</dbReference>
<proteinExistence type="predicted"/>
<protein>
    <recommendedName>
        <fullName evidence="4">Spaetzle domain-containing protein</fullName>
    </recommendedName>
</protein>
<evidence type="ECO:0000259" key="4">
    <source>
        <dbReference type="Pfam" id="PF16077"/>
    </source>
</evidence>
<dbReference type="InterPro" id="IPR052444">
    <property type="entry name" value="Spz/Toll_ligand-like"/>
</dbReference>
<dbReference type="EMBL" id="CAKOFQ010007156">
    <property type="protein sequence ID" value="CAH1992781.1"/>
    <property type="molecule type" value="Genomic_DNA"/>
</dbReference>
<accession>A0A9P0LK54</accession>
<dbReference type="InterPro" id="IPR029034">
    <property type="entry name" value="Cystine-knot_cytokine"/>
</dbReference>
<dbReference type="SUPFAM" id="SSF57501">
    <property type="entry name" value="Cystine-knot cytokines"/>
    <property type="match status" value="1"/>
</dbReference>
<dbReference type="GO" id="GO:0021556">
    <property type="term" value="P:central nervous system formation"/>
    <property type="evidence" value="ECO:0007669"/>
    <property type="project" value="TreeGrafter"/>
</dbReference>
<keyword evidence="6" id="KW-1185">Reference proteome</keyword>
<organism evidence="5 6">
    <name type="scientific">Acanthoscelides obtectus</name>
    <name type="common">Bean weevil</name>
    <name type="synonym">Bruchus obtectus</name>
    <dbReference type="NCBI Taxonomy" id="200917"/>
    <lineage>
        <taxon>Eukaryota</taxon>
        <taxon>Metazoa</taxon>
        <taxon>Ecdysozoa</taxon>
        <taxon>Arthropoda</taxon>
        <taxon>Hexapoda</taxon>
        <taxon>Insecta</taxon>
        <taxon>Pterygota</taxon>
        <taxon>Neoptera</taxon>
        <taxon>Endopterygota</taxon>
        <taxon>Coleoptera</taxon>
        <taxon>Polyphaga</taxon>
        <taxon>Cucujiformia</taxon>
        <taxon>Chrysomeloidea</taxon>
        <taxon>Chrysomelidae</taxon>
        <taxon>Bruchinae</taxon>
        <taxon>Bruchini</taxon>
        <taxon>Acanthoscelides</taxon>
    </lineage>
</organism>
<dbReference type="OrthoDB" id="6359065at2759"/>
<dbReference type="Gene3D" id="2.10.90.10">
    <property type="entry name" value="Cystine-knot cytokines"/>
    <property type="match status" value="1"/>
</dbReference>
<reference evidence="5" key="1">
    <citation type="submission" date="2022-03" db="EMBL/GenBank/DDBJ databases">
        <authorList>
            <person name="Sayadi A."/>
        </authorList>
    </citation>
    <scope>NUCLEOTIDE SEQUENCE</scope>
</reference>
<dbReference type="PANTHER" id="PTHR23199:SF12">
    <property type="entry name" value="NEUROTROPHIN 1-RELATED"/>
    <property type="match status" value="1"/>
</dbReference>
<dbReference type="PANTHER" id="PTHR23199">
    <property type="entry name" value="NEUROTROPHIN 1-RELATED"/>
    <property type="match status" value="1"/>
</dbReference>
<evidence type="ECO:0000313" key="6">
    <source>
        <dbReference type="Proteomes" id="UP001152888"/>
    </source>
</evidence>
<sequence length="225" mass="25562">MDSVVGVIAPETCKQRLRLSLVCALYRVVVRDRDMMKYTRVLFLVAVATQFFSYSTQTSAHHMQNTRNRRSNGLNKQIELKDCDYGVCQEVNDYPEEKIAKLVEKSDVLKKYLANQKKVDISGRSGTPGKILCSTMTQTYFYRKLNNTRDKEMYIVNLGDYQQGVVLETCVDDSSSCSSGNTLFDAKTKCEQRYSSRVLLALGKDSDQVEFDTFKLPSCCVCLIV</sequence>